<name>A0A2K3K7C7_TRIPR</name>
<gene>
    <name evidence="1" type="ORF">L195_g052847</name>
</gene>
<reference evidence="1 2" key="1">
    <citation type="journal article" date="2014" name="Am. J. Bot.">
        <title>Genome assembly and annotation for red clover (Trifolium pratense; Fabaceae).</title>
        <authorList>
            <person name="Istvanek J."/>
            <person name="Jaros M."/>
            <person name="Krenek A."/>
            <person name="Repkova J."/>
        </authorList>
    </citation>
    <scope>NUCLEOTIDE SEQUENCE [LARGE SCALE GENOMIC DNA]</scope>
    <source>
        <strain evidence="2">cv. Tatra</strain>
        <tissue evidence="1">Young leaves</tissue>
    </source>
</reference>
<evidence type="ECO:0000313" key="2">
    <source>
        <dbReference type="Proteomes" id="UP000236291"/>
    </source>
</evidence>
<organism evidence="1 2">
    <name type="scientific">Trifolium pratense</name>
    <name type="common">Red clover</name>
    <dbReference type="NCBI Taxonomy" id="57577"/>
    <lineage>
        <taxon>Eukaryota</taxon>
        <taxon>Viridiplantae</taxon>
        <taxon>Streptophyta</taxon>
        <taxon>Embryophyta</taxon>
        <taxon>Tracheophyta</taxon>
        <taxon>Spermatophyta</taxon>
        <taxon>Magnoliopsida</taxon>
        <taxon>eudicotyledons</taxon>
        <taxon>Gunneridae</taxon>
        <taxon>Pentapetalae</taxon>
        <taxon>rosids</taxon>
        <taxon>fabids</taxon>
        <taxon>Fabales</taxon>
        <taxon>Fabaceae</taxon>
        <taxon>Papilionoideae</taxon>
        <taxon>50 kb inversion clade</taxon>
        <taxon>NPAAA clade</taxon>
        <taxon>Hologalegina</taxon>
        <taxon>IRL clade</taxon>
        <taxon>Trifolieae</taxon>
        <taxon>Trifolium</taxon>
    </lineage>
</organism>
<dbReference type="AlphaFoldDB" id="A0A2K3K7C7"/>
<accession>A0A2K3K7C7</accession>
<reference evidence="1 2" key="2">
    <citation type="journal article" date="2017" name="Front. Plant Sci.">
        <title>Gene Classification and Mining of Molecular Markers Useful in Red Clover (Trifolium pratense) Breeding.</title>
        <authorList>
            <person name="Istvanek J."/>
            <person name="Dluhosova J."/>
            <person name="Dluhos P."/>
            <person name="Patkova L."/>
            <person name="Nedelnik J."/>
            <person name="Repkova J."/>
        </authorList>
    </citation>
    <scope>NUCLEOTIDE SEQUENCE [LARGE SCALE GENOMIC DNA]</scope>
    <source>
        <strain evidence="2">cv. Tatra</strain>
        <tissue evidence="1">Young leaves</tissue>
    </source>
</reference>
<dbReference type="Proteomes" id="UP000236291">
    <property type="component" value="Unassembled WGS sequence"/>
</dbReference>
<proteinExistence type="predicted"/>
<sequence length="58" mass="6958">MNLKEEEEEEKDESVMMMMMMKMKMKMKWWIVALTMMLNHGVFLTASPWLKIEEDGVS</sequence>
<protein>
    <submittedName>
        <fullName evidence="1">Uncharacterized protein</fullName>
    </submittedName>
</protein>
<comment type="caution">
    <text evidence="1">The sequence shown here is derived from an EMBL/GenBank/DDBJ whole genome shotgun (WGS) entry which is preliminary data.</text>
</comment>
<evidence type="ECO:0000313" key="1">
    <source>
        <dbReference type="EMBL" id="PNX62195.1"/>
    </source>
</evidence>
<dbReference type="EMBL" id="ASHM01087044">
    <property type="protein sequence ID" value="PNX62195.1"/>
    <property type="molecule type" value="Genomic_DNA"/>
</dbReference>